<proteinExistence type="predicted"/>
<sequence>MKEQEKGDGEREGLAIWDCGSLLYDSFELASLTHLIERNLMILPSSCVSTCKFTSVFSGASTPTPSSLSTTDAASPAKKLPKVIGSLGRNAWKRRMKEEEKKEKAKKKKKKQQLGLYGFLIKSYSLWKK</sequence>
<name>A0A822YB91_NELNU</name>
<dbReference type="EMBL" id="DUZY01000002">
    <property type="protein sequence ID" value="DAD29572.1"/>
    <property type="molecule type" value="Genomic_DNA"/>
</dbReference>
<evidence type="ECO:0000313" key="2">
    <source>
        <dbReference type="Proteomes" id="UP000607653"/>
    </source>
</evidence>
<dbReference type="PANTHER" id="PTHR33978:SF19">
    <property type="match status" value="1"/>
</dbReference>
<accession>A0A822YB91</accession>
<comment type="caution">
    <text evidence="1">The sequence shown here is derived from an EMBL/GenBank/DDBJ whole genome shotgun (WGS) entry which is preliminary data.</text>
</comment>
<organism evidence="1 2">
    <name type="scientific">Nelumbo nucifera</name>
    <name type="common">Sacred lotus</name>
    <dbReference type="NCBI Taxonomy" id="4432"/>
    <lineage>
        <taxon>Eukaryota</taxon>
        <taxon>Viridiplantae</taxon>
        <taxon>Streptophyta</taxon>
        <taxon>Embryophyta</taxon>
        <taxon>Tracheophyta</taxon>
        <taxon>Spermatophyta</taxon>
        <taxon>Magnoliopsida</taxon>
        <taxon>Proteales</taxon>
        <taxon>Nelumbonaceae</taxon>
        <taxon>Nelumbo</taxon>
    </lineage>
</organism>
<dbReference type="PANTHER" id="PTHR33978">
    <property type="entry name" value="SERINE/THREONINE-KINASE"/>
    <property type="match status" value="1"/>
</dbReference>
<dbReference type="AlphaFoldDB" id="A0A822YB91"/>
<evidence type="ECO:0000313" key="1">
    <source>
        <dbReference type="EMBL" id="DAD29572.1"/>
    </source>
</evidence>
<protein>
    <submittedName>
        <fullName evidence="1">Uncharacterized protein</fullName>
    </submittedName>
</protein>
<gene>
    <name evidence="1" type="ORF">HUJ06_031040</name>
</gene>
<reference evidence="1 2" key="1">
    <citation type="journal article" date="2020" name="Mol. Biol. Evol.">
        <title>Distinct Expression and Methylation Patterns for Genes with Different Fates following a Single Whole-Genome Duplication in Flowering Plants.</title>
        <authorList>
            <person name="Shi T."/>
            <person name="Rahmani R.S."/>
            <person name="Gugger P.F."/>
            <person name="Wang M."/>
            <person name="Li H."/>
            <person name="Zhang Y."/>
            <person name="Li Z."/>
            <person name="Wang Q."/>
            <person name="Van de Peer Y."/>
            <person name="Marchal K."/>
            <person name="Chen J."/>
        </authorList>
    </citation>
    <scope>NUCLEOTIDE SEQUENCE [LARGE SCALE GENOMIC DNA]</scope>
    <source>
        <tissue evidence="1">Leaf</tissue>
    </source>
</reference>
<keyword evidence="2" id="KW-1185">Reference proteome</keyword>
<dbReference type="Proteomes" id="UP000607653">
    <property type="component" value="Unassembled WGS sequence"/>
</dbReference>